<accession>A0A5D2QNM4</accession>
<proteinExistence type="predicted"/>
<evidence type="ECO:0000256" key="6">
    <source>
        <dbReference type="ARBA" id="ARBA00077505"/>
    </source>
</evidence>
<dbReference type="InterPro" id="IPR015202">
    <property type="entry name" value="GO-like_E_set"/>
</dbReference>
<dbReference type="PANTHER" id="PTHR32208:SF62">
    <property type="entry name" value="OXIDASE, PUTATIVE, EXPRESSED-RELATED"/>
    <property type="match status" value="1"/>
</dbReference>
<evidence type="ECO:0000256" key="4">
    <source>
        <dbReference type="ARBA" id="ARBA00023002"/>
    </source>
</evidence>
<feature type="domain" description="Galactose oxidase-like Early set" evidence="10">
    <location>
        <begin position="441"/>
        <end position="523"/>
    </location>
</feature>
<feature type="domain" description="Glyoxal oxidase N-terminal" evidence="9">
    <location>
        <begin position="46"/>
        <end position="432"/>
    </location>
</feature>
<gene>
    <name evidence="11" type="ORF">ES332_A05G281600v1</name>
</gene>
<organism evidence="11 12">
    <name type="scientific">Gossypium tomentosum</name>
    <name type="common">Hawaiian cotton</name>
    <name type="synonym">Gossypium sandvicense</name>
    <dbReference type="NCBI Taxonomy" id="34277"/>
    <lineage>
        <taxon>Eukaryota</taxon>
        <taxon>Viridiplantae</taxon>
        <taxon>Streptophyta</taxon>
        <taxon>Embryophyta</taxon>
        <taxon>Tracheophyta</taxon>
        <taxon>Spermatophyta</taxon>
        <taxon>Magnoliopsida</taxon>
        <taxon>eudicotyledons</taxon>
        <taxon>Gunneridae</taxon>
        <taxon>Pentapetalae</taxon>
        <taxon>rosids</taxon>
        <taxon>malvids</taxon>
        <taxon>Malvales</taxon>
        <taxon>Malvaceae</taxon>
        <taxon>Malvoideae</taxon>
        <taxon>Gossypium</taxon>
    </lineage>
</organism>
<dbReference type="InterPro" id="IPR013783">
    <property type="entry name" value="Ig-like_fold"/>
</dbReference>
<dbReference type="InterPro" id="IPR011043">
    <property type="entry name" value="Gal_Oxase/kelch_b-propeller"/>
</dbReference>
<evidence type="ECO:0000256" key="7">
    <source>
        <dbReference type="SAM" id="MobiDB-lite"/>
    </source>
</evidence>
<dbReference type="EMBL" id="CM017614">
    <property type="protein sequence ID" value="TYI28955.1"/>
    <property type="molecule type" value="Genomic_DNA"/>
</dbReference>
<keyword evidence="12" id="KW-1185">Reference proteome</keyword>
<evidence type="ECO:0000259" key="9">
    <source>
        <dbReference type="Pfam" id="PF07250"/>
    </source>
</evidence>
<dbReference type="InterPro" id="IPR014756">
    <property type="entry name" value="Ig_E-set"/>
</dbReference>
<evidence type="ECO:0000256" key="1">
    <source>
        <dbReference type="ARBA" id="ARBA00004613"/>
    </source>
</evidence>
<comment type="subcellular location">
    <subcellularLocation>
        <location evidence="1">Secreted</location>
    </subcellularLocation>
</comment>
<reference evidence="11 12" key="1">
    <citation type="submission" date="2019-07" db="EMBL/GenBank/DDBJ databases">
        <title>WGS assembly of Gossypium tomentosum.</title>
        <authorList>
            <person name="Chen Z.J."/>
            <person name="Sreedasyam A."/>
            <person name="Ando A."/>
            <person name="Song Q."/>
            <person name="De L."/>
            <person name="Hulse-Kemp A."/>
            <person name="Ding M."/>
            <person name="Ye W."/>
            <person name="Kirkbride R."/>
            <person name="Jenkins J."/>
            <person name="Plott C."/>
            <person name="Lovell J."/>
            <person name="Lin Y.-M."/>
            <person name="Vaughn R."/>
            <person name="Liu B."/>
            <person name="Li W."/>
            <person name="Simpson S."/>
            <person name="Scheffler B."/>
            <person name="Saski C."/>
            <person name="Grover C."/>
            <person name="Hu G."/>
            <person name="Conover J."/>
            <person name="Carlson J."/>
            <person name="Shu S."/>
            <person name="Boston L."/>
            <person name="Williams M."/>
            <person name="Peterson D."/>
            <person name="Mcgee K."/>
            <person name="Jones D."/>
            <person name="Wendel J."/>
            <person name="Stelly D."/>
            <person name="Grimwood J."/>
            <person name="Schmutz J."/>
        </authorList>
    </citation>
    <scope>NUCLEOTIDE SEQUENCE [LARGE SCALE GENOMIC DNA]</scope>
    <source>
        <strain evidence="11">7179.01</strain>
    </source>
</reference>
<keyword evidence="2" id="KW-0964">Secreted</keyword>
<keyword evidence="3 8" id="KW-0732">Signal</keyword>
<evidence type="ECO:0000313" key="12">
    <source>
        <dbReference type="Proteomes" id="UP000322667"/>
    </source>
</evidence>
<evidence type="ECO:0000256" key="3">
    <source>
        <dbReference type="ARBA" id="ARBA00022729"/>
    </source>
</evidence>
<feature type="compositionally biased region" description="Polar residues" evidence="7">
    <location>
        <begin position="543"/>
        <end position="558"/>
    </location>
</feature>
<dbReference type="InterPro" id="IPR009880">
    <property type="entry name" value="Glyoxal_oxidase_N"/>
</dbReference>
<dbReference type="InterPro" id="IPR037293">
    <property type="entry name" value="Gal_Oxidase_central_sf"/>
</dbReference>
<feature type="compositionally biased region" description="Acidic residues" evidence="7">
    <location>
        <begin position="576"/>
        <end position="587"/>
    </location>
</feature>
<evidence type="ECO:0000259" key="10">
    <source>
        <dbReference type="Pfam" id="PF09118"/>
    </source>
</evidence>
<dbReference type="GO" id="GO:0005615">
    <property type="term" value="C:extracellular space"/>
    <property type="evidence" value="ECO:0007669"/>
    <property type="project" value="UniProtKB-ARBA"/>
</dbReference>
<dbReference type="SUPFAM" id="SSF81296">
    <property type="entry name" value="E set domains"/>
    <property type="match status" value="1"/>
</dbReference>
<dbReference type="Pfam" id="PF09118">
    <property type="entry name" value="GO-like_E_set"/>
    <property type="match status" value="1"/>
</dbReference>
<dbReference type="FunFam" id="2.130.10.80:FF:000001">
    <property type="entry name" value="Aldehyde oxidase GLOX"/>
    <property type="match status" value="1"/>
</dbReference>
<feature type="region of interest" description="Disordered" evidence="7">
    <location>
        <begin position="537"/>
        <end position="672"/>
    </location>
</feature>
<dbReference type="CDD" id="cd02851">
    <property type="entry name" value="E_set_GO_C"/>
    <property type="match status" value="1"/>
</dbReference>
<evidence type="ECO:0000256" key="2">
    <source>
        <dbReference type="ARBA" id="ARBA00022525"/>
    </source>
</evidence>
<evidence type="ECO:0000256" key="5">
    <source>
        <dbReference type="ARBA" id="ARBA00073112"/>
    </source>
</evidence>
<name>A0A5D2QNM4_GOSTO</name>
<dbReference type="GO" id="GO:0016491">
    <property type="term" value="F:oxidoreductase activity"/>
    <property type="evidence" value="ECO:0007669"/>
    <property type="project" value="UniProtKB-KW"/>
</dbReference>
<dbReference type="Gene3D" id="2.130.10.80">
    <property type="entry name" value="Galactose oxidase/kelch, beta-propeller"/>
    <property type="match status" value="1"/>
</dbReference>
<evidence type="ECO:0000313" key="11">
    <source>
        <dbReference type="EMBL" id="TYI28955.1"/>
    </source>
</evidence>
<dbReference type="SUPFAM" id="SSF50965">
    <property type="entry name" value="Galactose oxidase, central domain"/>
    <property type="match status" value="1"/>
</dbReference>
<feature type="signal peptide" evidence="8">
    <location>
        <begin position="1"/>
        <end position="18"/>
    </location>
</feature>
<feature type="chain" id="PRO_5023006742" description="Aldehyde oxidase GLOX" evidence="8">
    <location>
        <begin position="19"/>
        <end position="672"/>
    </location>
</feature>
<dbReference type="PANTHER" id="PTHR32208">
    <property type="entry name" value="SECRETED PROTEIN-RELATED"/>
    <property type="match status" value="1"/>
</dbReference>
<dbReference type="Proteomes" id="UP000322667">
    <property type="component" value="Chromosome A05"/>
</dbReference>
<keyword evidence="4" id="KW-0560">Oxidoreductase</keyword>
<dbReference type="Gene3D" id="2.60.40.10">
    <property type="entry name" value="Immunoglobulins"/>
    <property type="match status" value="1"/>
</dbReference>
<sequence>MSATPFVFSVLILQLLFASQPCHRFLAAAADGRWQLLQKSIGVSAMHMQLLRNDRVVVFDRTDFGPSKLPLPNGKCRNDPSDTALKVDCTAHSVEYDVLTNTFRPLMVQTDVWCSSGAIMPSGNLVQTGGFNDGERRVRTFSPCSTCDWQETPNGLAAKRWYASNHILPDGRQIVVGGRRQFNYEFVPKTITANTFSLPFLLQTSERGVENNLYPFVFLNVDGNLFIFANNRAILLDFMKNKVVKTYPTIPGGDPRSYPSTGSAVLLPLKNLKAAAIQAEVLVCGGAPKGSYVQAVRGKFIGALNTCARIKITDPNPQWVMETMPLARVMGDMILLPNGNVLLINGAGSGTAGWELGRNPVLNPVLYKPDNKIGTRFETQNPTTVPRLYHSTAALLRDGRVLVGGSNPHAFYNLTGVLFPTELSLEAFSPAYLDTKFNNIRPTITAPKSMSGIKYGTKLTVRVVITGKVAKNQVSVTMVAPAFNTHSFSMNQRLLVLGNHKVAALGKATYDIDVTTPRSARLLIFYIELEIYDGKGSDEGTAVSDTKTSVLKQNNKNGASKTPTSSKKRKKAKDESETEEENSDVESDSSGGHINGEVSGKGRGKGAKKTASVGKGKGRGQGNVRANKSSQSSQGKTSKRGRLRKVQRVQPAWNTCQRGAMSKSDLCKSNGC</sequence>
<protein>
    <recommendedName>
        <fullName evidence="5">Aldehyde oxidase GLOX</fullName>
    </recommendedName>
    <alternativeName>
        <fullName evidence="6">Glyoxal oxidase</fullName>
    </alternativeName>
</protein>
<dbReference type="Pfam" id="PF07250">
    <property type="entry name" value="Glyoxal_oxid_N"/>
    <property type="match status" value="1"/>
</dbReference>
<feature type="compositionally biased region" description="Basic residues" evidence="7">
    <location>
        <begin position="637"/>
        <end position="647"/>
    </location>
</feature>
<evidence type="ECO:0000256" key="8">
    <source>
        <dbReference type="SAM" id="SignalP"/>
    </source>
</evidence>
<dbReference type="AlphaFoldDB" id="A0A5D2QNM4"/>